<dbReference type="AlphaFoldDB" id="A0A813JBY6"/>
<dbReference type="EMBL" id="CAJNNW010024499">
    <property type="protein sequence ID" value="CAE8672827.1"/>
    <property type="molecule type" value="Genomic_DNA"/>
</dbReference>
<feature type="non-terminal residue" evidence="1">
    <location>
        <position position="127"/>
    </location>
</feature>
<evidence type="ECO:0000313" key="1">
    <source>
        <dbReference type="EMBL" id="CAE8672827.1"/>
    </source>
</evidence>
<dbReference type="Gene3D" id="3.40.50.620">
    <property type="entry name" value="HUPs"/>
    <property type="match status" value="1"/>
</dbReference>
<gene>
    <name evidence="1" type="ORF">PGLA2088_LOCUS18243</name>
</gene>
<comment type="caution">
    <text evidence="1">The sequence shown here is derived from an EMBL/GenBank/DDBJ whole genome shotgun (WGS) entry which is preliminary data.</text>
</comment>
<accession>A0A813JBY6</accession>
<protein>
    <submittedName>
        <fullName evidence="1">Uncharacterized protein</fullName>
    </submittedName>
</protein>
<dbReference type="InterPro" id="IPR014729">
    <property type="entry name" value="Rossmann-like_a/b/a_fold"/>
</dbReference>
<reference evidence="1" key="1">
    <citation type="submission" date="2021-02" db="EMBL/GenBank/DDBJ databases">
        <authorList>
            <person name="Dougan E. K."/>
            <person name="Rhodes N."/>
            <person name="Thang M."/>
            <person name="Chan C."/>
        </authorList>
    </citation>
    <scope>NUCLEOTIDE SEQUENCE</scope>
</reference>
<organism evidence="1 2">
    <name type="scientific">Polarella glacialis</name>
    <name type="common">Dinoflagellate</name>
    <dbReference type="NCBI Taxonomy" id="89957"/>
    <lineage>
        <taxon>Eukaryota</taxon>
        <taxon>Sar</taxon>
        <taxon>Alveolata</taxon>
        <taxon>Dinophyceae</taxon>
        <taxon>Suessiales</taxon>
        <taxon>Suessiaceae</taxon>
        <taxon>Polarella</taxon>
    </lineage>
</organism>
<dbReference type="Proteomes" id="UP000626109">
    <property type="component" value="Unassembled WGS sequence"/>
</dbReference>
<proteinExistence type="predicted"/>
<name>A0A813JBY6_POLGL</name>
<evidence type="ECO:0000313" key="2">
    <source>
        <dbReference type="Proteomes" id="UP000626109"/>
    </source>
</evidence>
<sequence length="127" mass="14053">EVKDAFVSGALSEALLKESLTLEVNSLLEPVRRHFAEDSVAKELLAKVTQWRRETLTPTSSLARLNLDLGDAALPRFVVFAPRPSEFVRLPDVLEVLSRLRLAPEGQTPILWLEDWSARCLGCVGGS</sequence>
<feature type="non-terminal residue" evidence="1">
    <location>
        <position position="1"/>
    </location>
</feature>